<evidence type="ECO:0000256" key="9">
    <source>
        <dbReference type="SAM" id="Phobius"/>
    </source>
</evidence>
<dbReference type="PROSITE" id="PS51846">
    <property type="entry name" value="CNNM"/>
    <property type="match status" value="1"/>
</dbReference>
<dbReference type="Pfam" id="PF01595">
    <property type="entry name" value="CNNM"/>
    <property type="match status" value="1"/>
</dbReference>
<sequence>MDFIVIFLLIIFNGFFAMAEIAIVSSRKSKLKNMAMSGRNKERTAFNLAVNPNMFLSSVQIGITLVTVLAGAIGEDMFMARLSPLIKLLPFIGIYHQQISFILIITVITYLSIVIGELVPKRIALNNPEKIAIFVAPIIKLISNVTSPIVRLLSVSTEFVFKLFGLKQTSPSLITEDEVHILIREGADMGIFSRTEKKLIERALLLDDLRVGMLMTPKHKMTIVNIDKFADKPKQFLKNYPHSRLIFTEGKDNKIFGVIHVKDLLSYSFDDSEFDIEKLKKITNKPHLIPESMKAIKVLELFRHSPIHIALVLDEFGNIQGLVTLNDILEALVGEIRSQSIQVPLIIQRDDGSFLVDGVLTIYEFKKKLKLKELTNKDLTNYQTVAGFIIAHLEKIPKTGDIFEKSGYRFEIIDMDNNRVDKVLITPLPKN</sequence>
<keyword evidence="4 8" id="KW-1133">Transmembrane helix</keyword>
<evidence type="ECO:0000256" key="3">
    <source>
        <dbReference type="ARBA" id="ARBA00022737"/>
    </source>
</evidence>
<dbReference type="Pfam" id="PF00571">
    <property type="entry name" value="CBS"/>
    <property type="match status" value="1"/>
</dbReference>
<dbReference type="Gene3D" id="3.30.465.10">
    <property type="match status" value="1"/>
</dbReference>
<feature type="transmembrane region" description="Helical" evidence="9">
    <location>
        <begin position="6"/>
        <end position="24"/>
    </location>
</feature>
<dbReference type="InterPro" id="IPR016169">
    <property type="entry name" value="FAD-bd_PCMH_sub2"/>
</dbReference>
<feature type="domain" description="CBS" evidence="10">
    <location>
        <begin position="282"/>
        <end position="338"/>
    </location>
</feature>
<evidence type="ECO:0000256" key="4">
    <source>
        <dbReference type="ARBA" id="ARBA00022989"/>
    </source>
</evidence>
<evidence type="ECO:0000259" key="10">
    <source>
        <dbReference type="PROSITE" id="PS51371"/>
    </source>
</evidence>
<evidence type="ECO:0000256" key="5">
    <source>
        <dbReference type="ARBA" id="ARBA00023122"/>
    </source>
</evidence>
<keyword evidence="3" id="KW-0677">Repeat</keyword>
<dbReference type="CDD" id="cd04590">
    <property type="entry name" value="CBS_pair_CorC_HlyC_assoc"/>
    <property type="match status" value="1"/>
</dbReference>
<feature type="transmembrane region" description="Helical" evidence="9">
    <location>
        <begin position="94"/>
        <end position="119"/>
    </location>
</feature>
<dbReference type="PROSITE" id="PS51371">
    <property type="entry name" value="CBS"/>
    <property type="match status" value="1"/>
</dbReference>
<dbReference type="SMART" id="SM01091">
    <property type="entry name" value="CorC_HlyC"/>
    <property type="match status" value="1"/>
</dbReference>
<evidence type="ECO:0000256" key="6">
    <source>
        <dbReference type="ARBA" id="ARBA00023136"/>
    </source>
</evidence>
<keyword evidence="5 7" id="KW-0129">CBS domain</keyword>
<dbReference type="InterPro" id="IPR046342">
    <property type="entry name" value="CBS_dom_sf"/>
</dbReference>
<comment type="caution">
    <text evidence="12">The sequence shown here is derived from an EMBL/GenBank/DDBJ whole genome shotgun (WGS) entry which is preliminary data.</text>
</comment>
<feature type="transmembrane region" description="Helical" evidence="9">
    <location>
        <begin position="131"/>
        <end position="153"/>
    </location>
</feature>
<dbReference type="InterPro" id="IPR002550">
    <property type="entry name" value="CNNM"/>
</dbReference>
<dbReference type="InterPro" id="IPR044751">
    <property type="entry name" value="Ion_transp-like_CBS"/>
</dbReference>
<evidence type="ECO:0000256" key="1">
    <source>
        <dbReference type="ARBA" id="ARBA00004141"/>
    </source>
</evidence>
<keyword evidence="2 8" id="KW-0812">Transmembrane</keyword>
<gene>
    <name evidence="12" type="ORF">US40_C0002G0017</name>
</gene>
<evidence type="ECO:0008006" key="14">
    <source>
        <dbReference type="Google" id="ProtNLM"/>
    </source>
</evidence>
<evidence type="ECO:0000313" key="13">
    <source>
        <dbReference type="Proteomes" id="UP000034917"/>
    </source>
</evidence>
<feature type="transmembrane region" description="Helical" evidence="9">
    <location>
        <begin position="45"/>
        <end position="74"/>
    </location>
</feature>
<dbReference type="PANTHER" id="PTHR22777:SF17">
    <property type="entry name" value="UPF0053 PROTEIN SLL0260"/>
    <property type="match status" value="1"/>
</dbReference>
<accession>A0A0G0G5U1</accession>
<evidence type="ECO:0000256" key="2">
    <source>
        <dbReference type="ARBA" id="ARBA00022692"/>
    </source>
</evidence>
<reference evidence="12 13" key="1">
    <citation type="journal article" date="2015" name="Nature">
        <title>rRNA introns, odd ribosomes, and small enigmatic genomes across a large radiation of phyla.</title>
        <authorList>
            <person name="Brown C.T."/>
            <person name="Hug L.A."/>
            <person name="Thomas B.C."/>
            <person name="Sharon I."/>
            <person name="Castelle C.J."/>
            <person name="Singh A."/>
            <person name="Wilkins M.J."/>
            <person name="Williams K.H."/>
            <person name="Banfield J.F."/>
        </authorList>
    </citation>
    <scope>NUCLEOTIDE SEQUENCE [LARGE SCALE GENOMIC DNA]</scope>
</reference>
<dbReference type="SUPFAM" id="SSF56176">
    <property type="entry name" value="FAD-binding/transporter-associated domain-like"/>
    <property type="match status" value="1"/>
</dbReference>
<dbReference type="Proteomes" id="UP000034917">
    <property type="component" value="Unassembled WGS sequence"/>
</dbReference>
<dbReference type="InterPro" id="IPR000644">
    <property type="entry name" value="CBS_dom"/>
</dbReference>
<keyword evidence="6 8" id="KW-0472">Membrane</keyword>
<dbReference type="InterPro" id="IPR036318">
    <property type="entry name" value="FAD-bd_PCMH-like_sf"/>
</dbReference>
<organism evidence="12 13">
    <name type="scientific">Candidatus Roizmanbacteria bacterium GW2011_GWC2_37_13</name>
    <dbReference type="NCBI Taxonomy" id="1618486"/>
    <lineage>
        <taxon>Bacteria</taxon>
        <taxon>Candidatus Roizmaniibacteriota</taxon>
    </lineage>
</organism>
<dbReference type="AlphaFoldDB" id="A0A0G0G5U1"/>
<dbReference type="InterPro" id="IPR005170">
    <property type="entry name" value="Transptr-assoc_dom"/>
</dbReference>
<protein>
    <recommendedName>
        <fullName evidence="14">Hemolysin</fullName>
    </recommendedName>
</protein>
<evidence type="ECO:0000259" key="11">
    <source>
        <dbReference type="PROSITE" id="PS51846"/>
    </source>
</evidence>
<dbReference type="Pfam" id="PF03471">
    <property type="entry name" value="CorC_HlyC"/>
    <property type="match status" value="1"/>
</dbReference>
<dbReference type="SUPFAM" id="SSF54631">
    <property type="entry name" value="CBS-domain pair"/>
    <property type="match status" value="1"/>
</dbReference>
<dbReference type="GO" id="GO:0005886">
    <property type="term" value="C:plasma membrane"/>
    <property type="evidence" value="ECO:0007669"/>
    <property type="project" value="TreeGrafter"/>
</dbReference>
<feature type="domain" description="CNNM transmembrane" evidence="11">
    <location>
        <begin position="1"/>
        <end position="196"/>
    </location>
</feature>
<evidence type="ECO:0000313" key="12">
    <source>
        <dbReference type="EMBL" id="KKQ26483.1"/>
    </source>
</evidence>
<dbReference type="GO" id="GO:0050660">
    <property type="term" value="F:flavin adenine dinucleotide binding"/>
    <property type="evidence" value="ECO:0007669"/>
    <property type="project" value="InterPro"/>
</dbReference>
<comment type="subcellular location">
    <subcellularLocation>
        <location evidence="1">Membrane</location>
        <topology evidence="1">Multi-pass membrane protein</topology>
    </subcellularLocation>
</comment>
<evidence type="ECO:0000256" key="7">
    <source>
        <dbReference type="PROSITE-ProRule" id="PRU00703"/>
    </source>
</evidence>
<dbReference type="PATRIC" id="fig|1618486.3.peg.103"/>
<name>A0A0G0G5U1_9BACT</name>
<dbReference type="EMBL" id="LBSV01000002">
    <property type="protein sequence ID" value="KKQ26483.1"/>
    <property type="molecule type" value="Genomic_DNA"/>
</dbReference>
<proteinExistence type="predicted"/>
<dbReference type="Gene3D" id="3.10.580.10">
    <property type="entry name" value="CBS-domain"/>
    <property type="match status" value="1"/>
</dbReference>
<evidence type="ECO:0000256" key="8">
    <source>
        <dbReference type="PROSITE-ProRule" id="PRU01193"/>
    </source>
</evidence>
<dbReference type="PANTHER" id="PTHR22777">
    <property type="entry name" value="HEMOLYSIN-RELATED"/>
    <property type="match status" value="1"/>
</dbReference>